<evidence type="ECO:0000256" key="5">
    <source>
        <dbReference type="ARBA" id="ARBA00034489"/>
    </source>
</evidence>
<dbReference type="PANTHER" id="PTHR21392">
    <property type="entry name" value="TRNA-URIDINE AMINOCARBOXYPROPYLTRANSFERASE 2"/>
    <property type="match status" value="1"/>
</dbReference>
<proteinExistence type="inferred from homology"/>
<organism evidence="7 8">
    <name type="scientific">Melaminivora suipulveris</name>
    <dbReference type="NCBI Taxonomy" id="2109913"/>
    <lineage>
        <taxon>Bacteria</taxon>
        <taxon>Pseudomonadati</taxon>
        <taxon>Pseudomonadota</taxon>
        <taxon>Betaproteobacteria</taxon>
        <taxon>Burkholderiales</taxon>
        <taxon>Comamonadaceae</taxon>
        <taxon>Melaminivora</taxon>
    </lineage>
</organism>
<evidence type="ECO:0000256" key="3">
    <source>
        <dbReference type="ARBA" id="ARBA00022691"/>
    </source>
</evidence>
<dbReference type="Proteomes" id="UP000237925">
    <property type="component" value="Chromosome"/>
</dbReference>
<dbReference type="EC" id="2.5.1.25" evidence="1"/>
<dbReference type="Pfam" id="PF03942">
    <property type="entry name" value="DTW"/>
    <property type="match status" value="1"/>
</dbReference>
<gene>
    <name evidence="7" type="ORF">C6568_16325</name>
</gene>
<accession>A0A2R3QHI5</accession>
<reference evidence="7 8" key="1">
    <citation type="submission" date="2018-03" db="EMBL/GenBank/DDBJ databases">
        <title>Genome sequencing of Melaminivora sp.</title>
        <authorList>
            <person name="Kim S.-J."/>
            <person name="Heo J."/>
            <person name="Ahn J.-H."/>
            <person name="Kwon S.-W."/>
        </authorList>
    </citation>
    <scope>NUCLEOTIDE SEQUENCE [LARGE SCALE GENOMIC DNA]</scope>
    <source>
        <strain evidence="7 8">SC2-9</strain>
    </source>
</reference>
<sequence length="219" mass="23886">MLPADPPARRPRCALCLRPASACICAAARCAHSAVQVLILMHPLEQHHAKGTARLAHLCLPHSRLLVGETFAPELLTQPWSDADQAAPRRALLLYPATPHEPSHPLPQPPELPAAWLAEPARLRLVVLDGTWRHSRQMLRAHPALQALPRLALHGAPPSRYAIRKAHAPRQRSTLEAIEGALRQLDPANAGAADALGEAMHALMTLQAPRWPAAMLREI</sequence>
<keyword evidence="8" id="KW-1185">Reference proteome</keyword>
<dbReference type="InterPro" id="IPR039262">
    <property type="entry name" value="DTWD2/TAPT"/>
</dbReference>
<dbReference type="OrthoDB" id="268835at2"/>
<evidence type="ECO:0000256" key="1">
    <source>
        <dbReference type="ARBA" id="ARBA00012386"/>
    </source>
</evidence>
<keyword evidence="3" id="KW-0949">S-adenosyl-L-methionine</keyword>
<dbReference type="KEGG" id="mela:C6568_16325"/>
<comment type="similarity">
    <text evidence="5">Belongs to the TDD superfamily. DTWD2 family.</text>
</comment>
<evidence type="ECO:0000313" key="8">
    <source>
        <dbReference type="Proteomes" id="UP000237925"/>
    </source>
</evidence>
<feature type="domain" description="DTW" evidence="6">
    <location>
        <begin position="9"/>
        <end position="210"/>
    </location>
</feature>
<dbReference type="SMART" id="SM01144">
    <property type="entry name" value="DTW"/>
    <property type="match status" value="1"/>
</dbReference>
<dbReference type="GO" id="GO:0016432">
    <property type="term" value="F:tRNA-uridine aminocarboxypropyltransferase activity"/>
    <property type="evidence" value="ECO:0007669"/>
    <property type="project" value="UniProtKB-EC"/>
</dbReference>
<keyword evidence="4" id="KW-0819">tRNA processing</keyword>
<dbReference type="EMBL" id="CP027667">
    <property type="protein sequence ID" value="AVO51192.1"/>
    <property type="molecule type" value="Genomic_DNA"/>
</dbReference>
<evidence type="ECO:0000256" key="2">
    <source>
        <dbReference type="ARBA" id="ARBA00022679"/>
    </source>
</evidence>
<dbReference type="PANTHER" id="PTHR21392:SF0">
    <property type="entry name" value="TRNA-URIDINE AMINOCARBOXYPROPYLTRANSFERASE 2"/>
    <property type="match status" value="1"/>
</dbReference>
<keyword evidence="2" id="KW-0808">Transferase</keyword>
<dbReference type="InterPro" id="IPR005636">
    <property type="entry name" value="DTW"/>
</dbReference>
<dbReference type="GO" id="GO:0008033">
    <property type="term" value="P:tRNA processing"/>
    <property type="evidence" value="ECO:0007669"/>
    <property type="project" value="UniProtKB-KW"/>
</dbReference>
<evidence type="ECO:0000313" key="7">
    <source>
        <dbReference type="EMBL" id="AVO51192.1"/>
    </source>
</evidence>
<evidence type="ECO:0000259" key="6">
    <source>
        <dbReference type="SMART" id="SM01144"/>
    </source>
</evidence>
<evidence type="ECO:0000256" key="4">
    <source>
        <dbReference type="ARBA" id="ARBA00022694"/>
    </source>
</evidence>
<dbReference type="AlphaFoldDB" id="A0A2R3QHI5"/>
<protein>
    <recommendedName>
        <fullName evidence="1">tRNA-uridine aminocarboxypropyltransferase</fullName>
        <ecNumber evidence="1">2.5.1.25</ecNumber>
    </recommendedName>
</protein>
<name>A0A2R3QHI5_9BURK</name>